<evidence type="ECO:0000313" key="3">
    <source>
        <dbReference type="Proteomes" id="UP000054598"/>
    </source>
</evidence>
<name>A0A124G4J1_9EURY</name>
<feature type="domain" description="Hemerythrin-like" evidence="1">
    <location>
        <begin position="4"/>
        <end position="116"/>
    </location>
</feature>
<dbReference type="PANTHER" id="PTHR35585">
    <property type="entry name" value="HHE DOMAIN PROTEIN (AFU_ORTHOLOGUE AFUA_4G00730)"/>
    <property type="match status" value="1"/>
</dbReference>
<dbReference type="Pfam" id="PF01814">
    <property type="entry name" value="Hemerythrin"/>
    <property type="match status" value="1"/>
</dbReference>
<dbReference type="PANTHER" id="PTHR35585:SF1">
    <property type="entry name" value="HHE DOMAIN PROTEIN (AFU_ORTHOLOGUE AFUA_4G00730)"/>
    <property type="match status" value="1"/>
</dbReference>
<organism evidence="2 3">
    <name type="scientific">Methanoculleus marisnigri</name>
    <dbReference type="NCBI Taxonomy" id="2198"/>
    <lineage>
        <taxon>Archaea</taxon>
        <taxon>Methanobacteriati</taxon>
        <taxon>Methanobacteriota</taxon>
        <taxon>Stenosarchaea group</taxon>
        <taxon>Methanomicrobia</taxon>
        <taxon>Methanomicrobiales</taxon>
        <taxon>Methanomicrobiaceae</taxon>
        <taxon>Methanoculleus</taxon>
    </lineage>
</organism>
<dbReference type="EMBL" id="LGHE01000184">
    <property type="protein sequence ID" value="KUL00271.1"/>
    <property type="molecule type" value="Genomic_DNA"/>
</dbReference>
<dbReference type="Gene3D" id="1.20.120.520">
    <property type="entry name" value="nmb1532 protein domain like"/>
    <property type="match status" value="1"/>
</dbReference>
<proteinExistence type="predicted"/>
<dbReference type="AlphaFoldDB" id="A0A124G4J1"/>
<dbReference type="Proteomes" id="UP000054598">
    <property type="component" value="Unassembled WGS sequence"/>
</dbReference>
<protein>
    <submittedName>
        <fullName evidence="2">Hemerythrin HHE cation binding domain protein</fullName>
    </submittedName>
</protein>
<reference evidence="3" key="1">
    <citation type="journal article" date="2015" name="MBio">
        <title>Genome-Resolved Metagenomic Analysis Reveals Roles for Candidate Phyla and Other Microbial Community Members in Biogeochemical Transformations in Oil Reservoirs.</title>
        <authorList>
            <person name="Hu P."/>
            <person name="Tom L."/>
            <person name="Singh A."/>
            <person name="Thomas B.C."/>
            <person name="Baker B.J."/>
            <person name="Piceno Y.M."/>
            <person name="Andersen G.L."/>
            <person name="Banfield J.F."/>
        </authorList>
    </citation>
    <scope>NUCLEOTIDE SEQUENCE [LARGE SCALE GENOMIC DNA]</scope>
</reference>
<sequence>MPQIFELIQEDHDLIRGLLNELESNPETRDVRCITLLRELPGHMYAEEATLYARLRSLEPGAIEQLLAEHTDIRETLARFERIPLRDDAWVPGLAGLRERIEAHFRAEEEEVFAWAKHRLSQGELFGLGEMFEQEKQRAAQFATA</sequence>
<evidence type="ECO:0000313" key="2">
    <source>
        <dbReference type="EMBL" id="KUL00271.1"/>
    </source>
</evidence>
<gene>
    <name evidence="2" type="ORF">XE10_1486</name>
</gene>
<comment type="caution">
    <text evidence="2">The sequence shown here is derived from an EMBL/GenBank/DDBJ whole genome shotgun (WGS) entry which is preliminary data.</text>
</comment>
<dbReference type="PATRIC" id="fig|2198.3.peg.1438"/>
<accession>A0A124G4J1</accession>
<dbReference type="InterPro" id="IPR012312">
    <property type="entry name" value="Hemerythrin-like"/>
</dbReference>
<evidence type="ECO:0000259" key="1">
    <source>
        <dbReference type="Pfam" id="PF01814"/>
    </source>
</evidence>